<sequence length="86" mass="9713">MSDAKGKLIRQEEAVLLLDAIGDEKTRHIAGALFAALWRETRAGVTPACDFDLEFFVRIVNQICGETRADQIHRGWQGSRMARRMP</sequence>
<dbReference type="RefSeq" id="WP_269034905.1">
    <property type="nucleotide sequence ID" value="NZ_CP114040.1"/>
</dbReference>
<name>A0ABY7GZW7_9BACT</name>
<dbReference type="EMBL" id="CP114040">
    <property type="protein sequence ID" value="WAS92548.1"/>
    <property type="molecule type" value="Genomic_DNA"/>
</dbReference>
<dbReference type="Proteomes" id="UP001164459">
    <property type="component" value="Chromosome"/>
</dbReference>
<evidence type="ECO:0000313" key="1">
    <source>
        <dbReference type="EMBL" id="WAS92548.1"/>
    </source>
</evidence>
<gene>
    <name evidence="1" type="ORF">O0S08_40730</name>
</gene>
<accession>A0ABY7GZW7</accession>
<reference evidence="1" key="1">
    <citation type="submission" date="2022-11" db="EMBL/GenBank/DDBJ databases">
        <title>Minimal conservation of predation-associated metabolite biosynthetic gene clusters underscores biosynthetic potential of Myxococcota including descriptions for ten novel species: Archangium lansinium sp. nov., Myxococcus landrumus sp. nov., Nannocystis bai.</title>
        <authorList>
            <person name="Ahearne A."/>
            <person name="Stevens C."/>
            <person name="Dowd S."/>
        </authorList>
    </citation>
    <scope>NUCLEOTIDE SEQUENCE</scope>
    <source>
        <strain evidence="1">Fl3</strain>
    </source>
</reference>
<evidence type="ECO:0000313" key="2">
    <source>
        <dbReference type="Proteomes" id="UP001164459"/>
    </source>
</evidence>
<keyword evidence="2" id="KW-1185">Reference proteome</keyword>
<protein>
    <submittedName>
        <fullName evidence="1">Uncharacterized protein</fullName>
    </submittedName>
</protein>
<proteinExistence type="predicted"/>
<organism evidence="1 2">
    <name type="scientific">Nannocystis punicea</name>
    <dbReference type="NCBI Taxonomy" id="2995304"/>
    <lineage>
        <taxon>Bacteria</taxon>
        <taxon>Pseudomonadati</taxon>
        <taxon>Myxococcota</taxon>
        <taxon>Polyangia</taxon>
        <taxon>Nannocystales</taxon>
        <taxon>Nannocystaceae</taxon>
        <taxon>Nannocystis</taxon>
    </lineage>
</organism>